<dbReference type="InterPro" id="IPR051553">
    <property type="entry name" value="Ran_GTPase-activating"/>
</dbReference>
<evidence type="ECO:0000256" key="1">
    <source>
        <dbReference type="PROSITE-ProRule" id="PRU00235"/>
    </source>
</evidence>
<dbReference type="Proteomes" id="UP000789901">
    <property type="component" value="Unassembled WGS sequence"/>
</dbReference>
<gene>
    <name evidence="2" type="ORF">GMARGA_LOCUS34979</name>
</gene>
<reference evidence="2 3" key="1">
    <citation type="submission" date="2021-06" db="EMBL/GenBank/DDBJ databases">
        <authorList>
            <person name="Kallberg Y."/>
            <person name="Tangrot J."/>
            <person name="Rosling A."/>
        </authorList>
    </citation>
    <scope>NUCLEOTIDE SEQUENCE [LARGE SCALE GENOMIC DNA]</scope>
    <source>
        <strain evidence="2 3">120-4 pot B 10/14</strain>
    </source>
</reference>
<protein>
    <submittedName>
        <fullName evidence="2">34242_t:CDS:1</fullName>
    </submittedName>
</protein>
<organism evidence="2 3">
    <name type="scientific">Gigaspora margarita</name>
    <dbReference type="NCBI Taxonomy" id="4874"/>
    <lineage>
        <taxon>Eukaryota</taxon>
        <taxon>Fungi</taxon>
        <taxon>Fungi incertae sedis</taxon>
        <taxon>Mucoromycota</taxon>
        <taxon>Glomeromycotina</taxon>
        <taxon>Glomeromycetes</taxon>
        <taxon>Diversisporales</taxon>
        <taxon>Gigasporaceae</taxon>
        <taxon>Gigaspora</taxon>
    </lineage>
</organism>
<name>A0ABN7WTM3_GIGMA</name>
<dbReference type="PRINTS" id="PR00633">
    <property type="entry name" value="RCCNDNSATION"/>
</dbReference>
<proteinExistence type="predicted"/>
<feature type="non-terminal residue" evidence="2">
    <location>
        <position position="99"/>
    </location>
</feature>
<dbReference type="InterPro" id="IPR000408">
    <property type="entry name" value="Reg_chr_condens"/>
</dbReference>
<dbReference type="SUPFAM" id="SSF50985">
    <property type="entry name" value="RCC1/BLIP-II"/>
    <property type="match status" value="1"/>
</dbReference>
<dbReference type="Gene3D" id="2.130.10.30">
    <property type="entry name" value="Regulator of chromosome condensation 1/beta-lactamase-inhibitor protein II"/>
    <property type="match status" value="1"/>
</dbReference>
<dbReference type="InterPro" id="IPR009091">
    <property type="entry name" value="RCC1/BLIP-II"/>
</dbReference>
<comment type="caution">
    <text evidence="2">The sequence shown here is derived from an EMBL/GenBank/DDBJ whole genome shotgun (WGS) entry which is preliminary data.</text>
</comment>
<evidence type="ECO:0000313" key="2">
    <source>
        <dbReference type="EMBL" id="CAG8840581.1"/>
    </source>
</evidence>
<dbReference type="Pfam" id="PF00415">
    <property type="entry name" value="RCC1"/>
    <property type="match status" value="1"/>
</dbReference>
<keyword evidence="3" id="KW-1185">Reference proteome</keyword>
<dbReference type="PANTHER" id="PTHR45982:SF1">
    <property type="entry name" value="REGULATOR OF CHROMOSOME CONDENSATION"/>
    <property type="match status" value="1"/>
</dbReference>
<dbReference type="PANTHER" id="PTHR45982">
    <property type="entry name" value="REGULATOR OF CHROMOSOME CONDENSATION"/>
    <property type="match status" value="1"/>
</dbReference>
<sequence>MIEVEIVKLSILNSKHIKLFTVGNNDCGELGFGYDVEEMKYPRHVESLADFNIVNISCGSLHVTALTQNRKVITWGCNNESALGGLQKVKVQMQRRECA</sequence>
<feature type="repeat" description="RCC1" evidence="1">
    <location>
        <begin position="17"/>
        <end position="69"/>
    </location>
</feature>
<evidence type="ECO:0000313" key="3">
    <source>
        <dbReference type="Proteomes" id="UP000789901"/>
    </source>
</evidence>
<accession>A0ABN7WTM3</accession>
<dbReference type="PROSITE" id="PS50012">
    <property type="entry name" value="RCC1_3"/>
    <property type="match status" value="1"/>
</dbReference>
<dbReference type="EMBL" id="CAJVQB010063218">
    <property type="protein sequence ID" value="CAG8840581.1"/>
    <property type="molecule type" value="Genomic_DNA"/>
</dbReference>